<proteinExistence type="predicted"/>
<name>A0ACC0DVV9_9BASI</name>
<evidence type="ECO:0000313" key="1">
    <source>
        <dbReference type="EMBL" id="KAI7940179.1"/>
    </source>
</evidence>
<protein>
    <submittedName>
        <fullName evidence="1">Uncharacterized protein</fullName>
    </submittedName>
</protein>
<keyword evidence="2" id="KW-1185">Reference proteome</keyword>
<dbReference type="Proteomes" id="UP001060170">
    <property type="component" value="Chromosome 14"/>
</dbReference>
<reference evidence="2" key="1">
    <citation type="journal article" date="2018" name="BMC Genomics">
        <title>Genomic insights into host adaptation between the wheat stripe rust pathogen (Puccinia striiformis f. sp. tritici) and the barley stripe rust pathogen (Puccinia striiformis f. sp. hordei).</title>
        <authorList>
            <person name="Xia C."/>
            <person name="Wang M."/>
            <person name="Yin C."/>
            <person name="Cornejo O.E."/>
            <person name="Hulbert S.H."/>
            <person name="Chen X."/>
        </authorList>
    </citation>
    <scope>NUCLEOTIDE SEQUENCE [LARGE SCALE GENOMIC DNA]</scope>
    <source>
        <strain evidence="2">93-210</strain>
    </source>
</reference>
<evidence type="ECO:0000313" key="2">
    <source>
        <dbReference type="Proteomes" id="UP001060170"/>
    </source>
</evidence>
<comment type="caution">
    <text evidence="1">The sequence shown here is derived from an EMBL/GenBank/DDBJ whole genome shotgun (WGS) entry which is preliminary data.</text>
</comment>
<organism evidence="1 2">
    <name type="scientific">Puccinia striiformis f. sp. tritici</name>
    <dbReference type="NCBI Taxonomy" id="168172"/>
    <lineage>
        <taxon>Eukaryota</taxon>
        <taxon>Fungi</taxon>
        <taxon>Dikarya</taxon>
        <taxon>Basidiomycota</taxon>
        <taxon>Pucciniomycotina</taxon>
        <taxon>Pucciniomycetes</taxon>
        <taxon>Pucciniales</taxon>
        <taxon>Pucciniaceae</taxon>
        <taxon>Puccinia</taxon>
    </lineage>
</organism>
<dbReference type="EMBL" id="CM045878">
    <property type="protein sequence ID" value="KAI7940179.1"/>
    <property type="molecule type" value="Genomic_DNA"/>
</dbReference>
<gene>
    <name evidence="1" type="ORF">MJO28_013831</name>
</gene>
<sequence>MAAKTTQETTTGLAAMSPNSIAFMESLPVGVRGSLMSCMGHGAGTEVNSSEHSDYEYSTCVGPMLACTSSEHHCSQFPHPTSIDPAGPRLASAPASGQASGMLKNPFGGFWSRNSVLSNSQSVWSPLARCRRINRDSVSRRPINCDGRFIKSSTQSSSSQLPVAGRRPVPPIGQELHVQLASDFEVISSRNYASWLQGGANRQQQARDPEIFRRTSSSVGKAQARFQDRDGFTNAPRPSVRPASQCLGAMKLLVYGEGELSFRYVQRPLDLGGYFIIPGLGASYRQRILIPPQTPPPLIQTPPQFQ</sequence>
<reference evidence="1 2" key="3">
    <citation type="journal article" date="2022" name="Microbiol. Spectr.">
        <title>Folding features and dynamics of 3D genome architecture in plant fungal pathogens.</title>
        <authorList>
            <person name="Xia C."/>
        </authorList>
    </citation>
    <scope>NUCLEOTIDE SEQUENCE [LARGE SCALE GENOMIC DNA]</scope>
    <source>
        <strain evidence="1 2">93-210</strain>
    </source>
</reference>
<accession>A0ACC0DVV9</accession>
<reference evidence="2" key="2">
    <citation type="journal article" date="2018" name="Mol. Plant Microbe Interact.">
        <title>Genome sequence resources for the wheat stripe rust pathogen (Puccinia striiformis f. sp. tritici) and the barley stripe rust pathogen (Puccinia striiformis f. sp. hordei).</title>
        <authorList>
            <person name="Xia C."/>
            <person name="Wang M."/>
            <person name="Yin C."/>
            <person name="Cornejo O.E."/>
            <person name="Hulbert S.H."/>
            <person name="Chen X."/>
        </authorList>
    </citation>
    <scope>NUCLEOTIDE SEQUENCE [LARGE SCALE GENOMIC DNA]</scope>
    <source>
        <strain evidence="2">93-210</strain>
    </source>
</reference>